<evidence type="ECO:0000313" key="4">
    <source>
        <dbReference type="EMBL" id="URA09765.1"/>
    </source>
</evidence>
<dbReference type="Gene3D" id="3.60.40.10">
    <property type="entry name" value="PPM-type phosphatase domain"/>
    <property type="match status" value="1"/>
</dbReference>
<feature type="transmembrane region" description="Helical" evidence="2">
    <location>
        <begin position="237"/>
        <end position="259"/>
    </location>
</feature>
<name>A0AAX3BCA5_9SPIR</name>
<keyword evidence="2" id="KW-0812">Transmembrane</keyword>
<keyword evidence="1" id="KW-0378">Hydrolase</keyword>
<feature type="transmembrane region" description="Helical" evidence="2">
    <location>
        <begin position="179"/>
        <end position="198"/>
    </location>
</feature>
<dbReference type="KEGG" id="taqu:KDW03_09800"/>
<feature type="transmembrane region" description="Helical" evidence="2">
    <location>
        <begin position="31"/>
        <end position="52"/>
    </location>
</feature>
<dbReference type="InterPro" id="IPR036457">
    <property type="entry name" value="PPM-type-like_dom_sf"/>
</dbReference>
<dbReference type="InterPro" id="IPR001932">
    <property type="entry name" value="PPM-type_phosphatase-like_dom"/>
</dbReference>
<keyword evidence="5" id="KW-1185">Reference proteome</keyword>
<dbReference type="Proteomes" id="UP001056539">
    <property type="component" value="Chromosome"/>
</dbReference>
<proteinExistence type="predicted"/>
<feature type="transmembrane region" description="Helical" evidence="2">
    <location>
        <begin position="6"/>
        <end position="24"/>
    </location>
</feature>
<dbReference type="PANTHER" id="PTHR43156:SF2">
    <property type="entry name" value="STAGE II SPORULATION PROTEIN E"/>
    <property type="match status" value="1"/>
</dbReference>
<feature type="domain" description="PPM-type phosphatase" evidence="3">
    <location>
        <begin position="488"/>
        <end position="710"/>
    </location>
</feature>
<feature type="transmembrane region" description="Helical" evidence="2">
    <location>
        <begin position="204"/>
        <end position="225"/>
    </location>
</feature>
<evidence type="ECO:0000313" key="5">
    <source>
        <dbReference type="Proteomes" id="UP001056539"/>
    </source>
</evidence>
<sequence>MLEIAWMFLIAFVLVVLALEMLVINFRRMTVAAALWLGILAFYALMTGLKVYLAELHNFQLLYLFQRLEDALWVHQPWIIWFFMESLLAKEEKKNLSFPFIVLFGISSIFSLVGLGGGLYDSLYLSTVAGLVGMRTQVVLVPSVMRVLALMYTGITIFFAIFKLFLSYFSVPYAFQQRWIRYLLAAVIIVLLDILFVRTEKIGLSLRMLGILWLGGWVFYIVSAPRALGLRERFSRFSLLALFGLVMMLLPGVIFYIFRTWFMTLFWPVFVLIFASAMALYFVFCVMVLMLFRKISKPTEFEEDRLTFFLKKLVQKKDRYGFAEELVFLLKEWLQREVDVIENNDGYLSYLSSTRSKSGRMFFPEVMQRYLETGDAYVDREMVLSHKGFRKDVGVFFEYFDKEVCEALLLGRIEGKVRILIQLGPNGEGEGLKQREIRELKSFLRIIELLYQNVLFFEREEENEQTKRELALASEIQETLFQRETPKLVGLDVAFYQEPAKWLSGDYLWLDAVSSKELSFVVADVSGKGVSAALITMMIHSVIQGYHLSSSTVHSLLAHLNVMLSKKKSREEWRTLSFATVFVGFIDTQIQMLYYSNAGHYPLLIWDLEKREFLELSTPGKPVGLFENSQYVTETYNYETDQIFVVYSDGITECLNQNEEEFGIQRLKRIIQKYDYLSASEIRDKVLEEIQEFRGGADIYDDMTLLVLKT</sequence>
<keyword evidence="2" id="KW-0472">Membrane</keyword>
<reference evidence="4" key="2">
    <citation type="submission" date="2022-06" db="EMBL/GenBank/DDBJ databases">
        <title>Thermospira aquatica gen. nov., sp. nov.</title>
        <authorList>
            <person name="Ben Ali Gam Z."/>
            <person name="Labat M."/>
        </authorList>
    </citation>
    <scope>NUCLEOTIDE SEQUENCE</scope>
    <source>
        <strain evidence="4">F1F22</strain>
    </source>
</reference>
<feature type="transmembrane region" description="Helical" evidence="2">
    <location>
        <begin position="140"/>
        <end position="167"/>
    </location>
</feature>
<feature type="transmembrane region" description="Helical" evidence="2">
    <location>
        <begin position="265"/>
        <end position="292"/>
    </location>
</feature>
<keyword evidence="2" id="KW-1133">Transmembrane helix</keyword>
<dbReference type="SUPFAM" id="SSF81606">
    <property type="entry name" value="PP2C-like"/>
    <property type="match status" value="1"/>
</dbReference>
<dbReference type="PANTHER" id="PTHR43156">
    <property type="entry name" value="STAGE II SPORULATION PROTEIN E-RELATED"/>
    <property type="match status" value="1"/>
</dbReference>
<reference evidence="4" key="1">
    <citation type="submission" date="2021-04" db="EMBL/GenBank/DDBJ databases">
        <authorList>
            <person name="Postec A."/>
        </authorList>
    </citation>
    <scope>NUCLEOTIDE SEQUENCE</scope>
    <source>
        <strain evidence="4">F1F22</strain>
    </source>
</reference>
<organism evidence="4 5">
    <name type="scientific">Thermospira aquatica</name>
    <dbReference type="NCBI Taxonomy" id="2828656"/>
    <lineage>
        <taxon>Bacteria</taxon>
        <taxon>Pseudomonadati</taxon>
        <taxon>Spirochaetota</taxon>
        <taxon>Spirochaetia</taxon>
        <taxon>Brevinematales</taxon>
        <taxon>Thermospiraceae</taxon>
        <taxon>Thermospira</taxon>
    </lineage>
</organism>
<dbReference type="GO" id="GO:0016791">
    <property type="term" value="F:phosphatase activity"/>
    <property type="evidence" value="ECO:0007669"/>
    <property type="project" value="TreeGrafter"/>
</dbReference>
<evidence type="ECO:0000259" key="3">
    <source>
        <dbReference type="SMART" id="SM00331"/>
    </source>
</evidence>
<accession>A0AAX3BCA5</accession>
<evidence type="ECO:0000256" key="1">
    <source>
        <dbReference type="ARBA" id="ARBA00022801"/>
    </source>
</evidence>
<feature type="transmembrane region" description="Helical" evidence="2">
    <location>
        <begin position="576"/>
        <end position="595"/>
    </location>
</feature>
<evidence type="ECO:0000256" key="2">
    <source>
        <dbReference type="SAM" id="Phobius"/>
    </source>
</evidence>
<dbReference type="InterPro" id="IPR052016">
    <property type="entry name" value="Bact_Sigma-Reg"/>
</dbReference>
<feature type="transmembrane region" description="Helical" evidence="2">
    <location>
        <begin position="96"/>
        <end position="120"/>
    </location>
</feature>
<dbReference type="RefSeq" id="WP_271434899.1">
    <property type="nucleotide sequence ID" value="NZ_CP073355.1"/>
</dbReference>
<dbReference type="EMBL" id="CP073355">
    <property type="protein sequence ID" value="URA09765.1"/>
    <property type="molecule type" value="Genomic_DNA"/>
</dbReference>
<dbReference type="AlphaFoldDB" id="A0AAX3BCA5"/>
<dbReference type="Pfam" id="PF07228">
    <property type="entry name" value="SpoIIE"/>
    <property type="match status" value="1"/>
</dbReference>
<feature type="transmembrane region" description="Helical" evidence="2">
    <location>
        <begin position="72"/>
        <end position="89"/>
    </location>
</feature>
<protein>
    <submittedName>
        <fullName evidence="4">SpoIIE family protein phosphatase</fullName>
    </submittedName>
</protein>
<gene>
    <name evidence="4" type="ORF">KDW03_09800</name>
</gene>
<dbReference type="SMART" id="SM00331">
    <property type="entry name" value="PP2C_SIG"/>
    <property type="match status" value="1"/>
</dbReference>